<protein>
    <recommendedName>
        <fullName evidence="3">ATP-binding protein</fullName>
    </recommendedName>
</protein>
<reference evidence="1 2" key="1">
    <citation type="journal article" date="2012" name="Front. Microbiol.">
        <title>Redundancy and modularity in membrane-associated dissimilatory nitrate reduction in Bacillus.</title>
        <authorList>
            <person name="Heylen K."/>
            <person name="Keltjens J."/>
        </authorList>
    </citation>
    <scope>NUCLEOTIDE SEQUENCE [LARGE SCALE GENOMIC DNA]</scope>
    <source>
        <strain evidence="2">LMG 21833T</strain>
    </source>
</reference>
<dbReference type="EMBL" id="AJLS01000127">
    <property type="protein sequence ID" value="EKN65718.1"/>
    <property type="molecule type" value="Genomic_DNA"/>
</dbReference>
<proteinExistence type="predicted"/>
<comment type="caution">
    <text evidence="1">The sequence shown here is derived from an EMBL/GenBank/DDBJ whole genome shotgun (WGS) entry which is preliminary data.</text>
</comment>
<dbReference type="OrthoDB" id="9805740at2"/>
<dbReference type="RefSeq" id="WP_007086800.1">
    <property type="nucleotide sequence ID" value="NZ_AJLS01000127.1"/>
</dbReference>
<dbReference type="STRING" id="1117379.BABA_19036"/>
<evidence type="ECO:0008006" key="3">
    <source>
        <dbReference type="Google" id="ProtNLM"/>
    </source>
</evidence>
<dbReference type="AlphaFoldDB" id="K6DCC5"/>
<dbReference type="Proteomes" id="UP000006316">
    <property type="component" value="Unassembled WGS sequence"/>
</dbReference>
<dbReference type="eggNOG" id="COG2144">
    <property type="taxonomic scope" value="Bacteria"/>
</dbReference>
<name>K6DCC5_9BACI</name>
<organism evidence="1 2">
    <name type="scientific">Neobacillus bataviensis LMG 21833</name>
    <dbReference type="NCBI Taxonomy" id="1117379"/>
    <lineage>
        <taxon>Bacteria</taxon>
        <taxon>Bacillati</taxon>
        <taxon>Bacillota</taxon>
        <taxon>Bacilli</taxon>
        <taxon>Bacillales</taxon>
        <taxon>Bacillaceae</taxon>
        <taxon>Neobacillus</taxon>
    </lineage>
</organism>
<dbReference type="PATRIC" id="fig|1117379.3.peg.3943"/>
<evidence type="ECO:0000313" key="2">
    <source>
        <dbReference type="Proteomes" id="UP000006316"/>
    </source>
</evidence>
<gene>
    <name evidence="1" type="ORF">BABA_19036</name>
</gene>
<accession>K6DCC5</accession>
<evidence type="ECO:0000313" key="1">
    <source>
        <dbReference type="EMBL" id="EKN65718.1"/>
    </source>
</evidence>
<keyword evidence="2" id="KW-1185">Reference proteome</keyword>
<sequence>MRDIITIPINGEESLMIACDNSGAIGMKEQDIVHVPYETVAYYSFRVAVMECMAAGGQPMSVVLHNFCGNEPWEELLQGIQKGVKELGLKDISITGSTESNFIMLQSAVGLMVLGRKYLDKRTELLFSNHLNVAVIGLPLVGPEVITQSDDIVPLSVFQDINNLDDAMIWPVGSKGVLSELYQIFAKKKFTAEMITTNIDLLKSSGPATCFIVVYDANHEEQVRKLAGDFFHQIKIE</sequence>